<dbReference type="GO" id="GO:0005634">
    <property type="term" value="C:nucleus"/>
    <property type="evidence" value="ECO:0007669"/>
    <property type="project" value="TreeGrafter"/>
</dbReference>
<organism evidence="3 4">
    <name type="scientific">Canavalia gladiata</name>
    <name type="common">Sword bean</name>
    <name type="synonym">Dolichos gladiatus</name>
    <dbReference type="NCBI Taxonomy" id="3824"/>
    <lineage>
        <taxon>Eukaryota</taxon>
        <taxon>Viridiplantae</taxon>
        <taxon>Streptophyta</taxon>
        <taxon>Embryophyta</taxon>
        <taxon>Tracheophyta</taxon>
        <taxon>Spermatophyta</taxon>
        <taxon>Magnoliopsida</taxon>
        <taxon>eudicotyledons</taxon>
        <taxon>Gunneridae</taxon>
        <taxon>Pentapetalae</taxon>
        <taxon>rosids</taxon>
        <taxon>fabids</taxon>
        <taxon>Fabales</taxon>
        <taxon>Fabaceae</taxon>
        <taxon>Papilionoideae</taxon>
        <taxon>50 kb inversion clade</taxon>
        <taxon>NPAAA clade</taxon>
        <taxon>indigoferoid/millettioid clade</taxon>
        <taxon>Phaseoleae</taxon>
        <taxon>Canavalia</taxon>
    </lineage>
</organism>
<comment type="caution">
    <text evidence="3">The sequence shown here is derived from an EMBL/GenBank/DDBJ whole genome shotgun (WGS) entry which is preliminary data.</text>
</comment>
<reference evidence="3 4" key="1">
    <citation type="submission" date="2024-01" db="EMBL/GenBank/DDBJ databases">
        <title>The genomes of 5 underutilized Papilionoideae crops provide insights into root nodulation and disease resistanc.</title>
        <authorList>
            <person name="Jiang F."/>
        </authorList>
    </citation>
    <scope>NUCLEOTIDE SEQUENCE [LARGE SCALE GENOMIC DNA]</scope>
    <source>
        <strain evidence="3">LVBAO_FW01</strain>
        <tissue evidence="3">Leaves</tissue>
    </source>
</reference>
<dbReference type="InterPro" id="IPR046831">
    <property type="entry name" value="Calmodulin_bind_N"/>
</dbReference>
<dbReference type="EMBL" id="JAYMYQ010000004">
    <property type="protein sequence ID" value="KAK7337701.1"/>
    <property type="molecule type" value="Genomic_DNA"/>
</dbReference>
<dbReference type="Pfam" id="PF07887">
    <property type="entry name" value="Calmodulin_bind"/>
    <property type="match status" value="1"/>
</dbReference>
<proteinExistence type="predicted"/>
<evidence type="ECO:0000313" key="4">
    <source>
        <dbReference type="Proteomes" id="UP001367508"/>
    </source>
</evidence>
<dbReference type="InterPro" id="IPR046830">
    <property type="entry name" value="Calmod_bind_M"/>
</dbReference>
<dbReference type="Proteomes" id="UP001367508">
    <property type="component" value="Unassembled WGS sequence"/>
</dbReference>
<dbReference type="PANTHER" id="PTHR31713">
    <property type="entry name" value="OS02G0177800 PROTEIN"/>
    <property type="match status" value="1"/>
</dbReference>
<sequence>MHTTSIKCEPYTLHQDFGFIELSKQDTDLRKLLVGLHFPPCWEGFFLGCCSVRNHIEILTYSSTYKVASALQIPLQRMEEDPNSTQEPSAMTRQLQSKQERLPDWSIANYENFRSLVWSRQYQPEGDESGVQTLAHHLKRKREDAQQSKTSSSIIKFWSLFPLSITDIVPCLEDLSQKVVREELERKLSQRPIISNNESAMCGAKLFRLVFKNELPDTTFTFTKIKAKDGTPVEIALYDIKSESIVDEGLLSSMKIEICVLNGDFGSDGTEDWSADEFKAKIMTPRKNKGQLLKGDTVIALNRGRAEILNLEFTDISHCTRSGHYRIGAKAVQPKFYEAINIREAITTPISVKDRRGEQNQKHFPPSPNDEVWRLRNISKGGKIDKLLSSHQIYTVGDLLLLHETDPSYLQKGLVAVETTTHDFGRTFTGIQTVQYGAPEQGQQQPFFLTAQQEEIPGQMMPLNWSVASTNVDDGNGLPIGESEIDGFAWRPAT</sequence>
<dbReference type="GO" id="GO:0080142">
    <property type="term" value="P:regulation of salicylic acid biosynthetic process"/>
    <property type="evidence" value="ECO:0007669"/>
    <property type="project" value="TreeGrafter"/>
</dbReference>
<protein>
    <submittedName>
        <fullName evidence="3">Uncharacterized protein</fullName>
    </submittedName>
</protein>
<dbReference type="GO" id="GO:0005516">
    <property type="term" value="F:calmodulin binding"/>
    <property type="evidence" value="ECO:0007669"/>
    <property type="project" value="InterPro"/>
</dbReference>
<dbReference type="PANTHER" id="PTHR31713:SF92">
    <property type="entry name" value="CALMODULIN-BINDING PROTEIN"/>
    <property type="match status" value="1"/>
</dbReference>
<feature type="domain" description="Calmodulin binding protein central" evidence="2">
    <location>
        <begin position="368"/>
        <end position="414"/>
    </location>
</feature>
<dbReference type="GO" id="GO:0003700">
    <property type="term" value="F:DNA-binding transcription factor activity"/>
    <property type="evidence" value="ECO:0007669"/>
    <property type="project" value="TreeGrafter"/>
</dbReference>
<gene>
    <name evidence="3" type="ORF">VNO77_18286</name>
</gene>
<dbReference type="Pfam" id="PF20451">
    <property type="entry name" value="Calmod_bind_M"/>
    <property type="match status" value="1"/>
</dbReference>
<feature type="domain" description="Calmodulin binding protein-like N-terminal" evidence="1">
    <location>
        <begin position="207"/>
        <end position="355"/>
    </location>
</feature>
<keyword evidence="4" id="KW-1185">Reference proteome</keyword>
<evidence type="ECO:0000313" key="3">
    <source>
        <dbReference type="EMBL" id="KAK7337701.1"/>
    </source>
</evidence>
<accession>A0AAN9QK69</accession>
<name>A0AAN9QK69_CANGL</name>
<evidence type="ECO:0000259" key="1">
    <source>
        <dbReference type="Pfam" id="PF07887"/>
    </source>
</evidence>
<dbReference type="GO" id="GO:0043565">
    <property type="term" value="F:sequence-specific DNA binding"/>
    <property type="evidence" value="ECO:0007669"/>
    <property type="project" value="TreeGrafter"/>
</dbReference>
<dbReference type="InterPro" id="IPR012416">
    <property type="entry name" value="CBP60"/>
</dbReference>
<evidence type="ECO:0000259" key="2">
    <source>
        <dbReference type="Pfam" id="PF20451"/>
    </source>
</evidence>
<dbReference type="AlphaFoldDB" id="A0AAN9QK69"/>